<dbReference type="Gramene" id="PNT72818">
    <property type="protein sequence ID" value="PNT72818"/>
    <property type="gene ID" value="BRADI_2g49371v3"/>
</dbReference>
<keyword evidence="1" id="KW-0325">Glycoprotein</keyword>
<dbReference type="PANTHER" id="PTHR10404">
    <property type="entry name" value="N-ACETYLATED-ALPHA-LINKED ACIDIC DIPEPTIDASE"/>
    <property type="match status" value="1"/>
</dbReference>
<dbReference type="STRING" id="15368.A0A2K2DEW6"/>
<accession>A0A2K2DEW6</accession>
<dbReference type="Pfam" id="PF02225">
    <property type="entry name" value="PA"/>
    <property type="match status" value="1"/>
</dbReference>
<feature type="compositionally biased region" description="Low complexity" evidence="2">
    <location>
        <begin position="85"/>
        <end position="99"/>
    </location>
</feature>
<organism evidence="4">
    <name type="scientific">Brachypodium distachyon</name>
    <name type="common">Purple false brome</name>
    <name type="synonym">Trachynia distachya</name>
    <dbReference type="NCBI Taxonomy" id="15368"/>
    <lineage>
        <taxon>Eukaryota</taxon>
        <taxon>Viridiplantae</taxon>
        <taxon>Streptophyta</taxon>
        <taxon>Embryophyta</taxon>
        <taxon>Tracheophyta</taxon>
        <taxon>Spermatophyta</taxon>
        <taxon>Magnoliopsida</taxon>
        <taxon>Liliopsida</taxon>
        <taxon>Poales</taxon>
        <taxon>Poaceae</taxon>
        <taxon>BOP clade</taxon>
        <taxon>Pooideae</taxon>
        <taxon>Stipodae</taxon>
        <taxon>Brachypodieae</taxon>
        <taxon>Brachypodium</taxon>
    </lineage>
</organism>
<feature type="region of interest" description="Disordered" evidence="2">
    <location>
        <begin position="269"/>
        <end position="288"/>
    </location>
</feature>
<gene>
    <name evidence="4" type="ORF">BRADI_2g49371v3</name>
</gene>
<reference evidence="5" key="3">
    <citation type="submission" date="2018-08" db="UniProtKB">
        <authorList>
            <consortium name="EnsemblPlants"/>
        </authorList>
    </citation>
    <scope>IDENTIFICATION</scope>
    <source>
        <strain evidence="5">cv. Bd21</strain>
    </source>
</reference>
<dbReference type="SUPFAM" id="SSF52025">
    <property type="entry name" value="PA domain"/>
    <property type="match status" value="1"/>
</dbReference>
<dbReference type="PANTHER" id="PTHR10404:SF45">
    <property type="entry name" value="OS01G0740500 PROTEIN"/>
    <property type="match status" value="1"/>
</dbReference>
<evidence type="ECO:0000313" key="5">
    <source>
        <dbReference type="EnsemblPlants" id="PNT72818"/>
    </source>
</evidence>
<evidence type="ECO:0000259" key="3">
    <source>
        <dbReference type="Pfam" id="PF02225"/>
    </source>
</evidence>
<dbReference type="OrthoDB" id="5841748at2759"/>
<protein>
    <recommendedName>
        <fullName evidence="3">PA domain-containing protein</fullName>
    </recommendedName>
</protein>
<dbReference type="EMBL" id="CM000881">
    <property type="protein sequence ID" value="PNT72818.1"/>
    <property type="molecule type" value="Genomic_DNA"/>
</dbReference>
<dbReference type="InterPro" id="IPR039373">
    <property type="entry name" value="Peptidase_M28B"/>
</dbReference>
<dbReference type="InterPro" id="IPR003137">
    <property type="entry name" value="PA_domain"/>
</dbReference>
<feature type="compositionally biased region" description="Low complexity" evidence="2">
    <location>
        <begin position="118"/>
        <end position="130"/>
    </location>
</feature>
<feature type="domain" description="PA" evidence="3">
    <location>
        <begin position="150"/>
        <end position="233"/>
    </location>
</feature>
<sequence length="288" mass="30166">MSRFDATSLLPPPPPPTKPRRRGCLLPSAAVALFFLVFLRSPPNPPPNYVSLFLSLGSNDTAALHLRALTLHPHVGPTPSPPPMSSTRSLPSPSRLTSRPTPPSSPTPSTVPSPSPRGPAAAPSHSPSPRGPAAEVIPIFFAYSASGSVSAEAVYANYGREEDFAYLASRGVDVVGKVALARYGRIHCEYIVRNARKAGAAAALVYTDPLEYGGAPGEGSFPNTRWLPPTGVQVGSLFSGVGDPTTPMWASSEGCERVSVEGAMGTDDMPGIPALQCPRGTQRRSTGF</sequence>
<evidence type="ECO:0000313" key="6">
    <source>
        <dbReference type="Proteomes" id="UP000008810"/>
    </source>
</evidence>
<evidence type="ECO:0000313" key="4">
    <source>
        <dbReference type="EMBL" id="PNT72818.1"/>
    </source>
</evidence>
<keyword evidence="6" id="KW-1185">Reference proteome</keyword>
<reference evidence="4" key="2">
    <citation type="submission" date="2017-06" db="EMBL/GenBank/DDBJ databases">
        <title>WGS assembly of Brachypodium distachyon.</title>
        <authorList>
            <consortium name="The International Brachypodium Initiative"/>
            <person name="Lucas S."/>
            <person name="Harmon-Smith M."/>
            <person name="Lail K."/>
            <person name="Tice H."/>
            <person name="Grimwood J."/>
            <person name="Bruce D."/>
            <person name="Barry K."/>
            <person name="Shu S."/>
            <person name="Lindquist E."/>
            <person name="Wang M."/>
            <person name="Pitluck S."/>
            <person name="Vogel J.P."/>
            <person name="Garvin D.F."/>
            <person name="Mockler T.C."/>
            <person name="Schmutz J."/>
            <person name="Rokhsar D."/>
            <person name="Bevan M.W."/>
        </authorList>
    </citation>
    <scope>NUCLEOTIDE SEQUENCE</scope>
    <source>
        <strain evidence="4">Bd21</strain>
    </source>
</reference>
<dbReference type="AlphaFoldDB" id="A0A2K2DEW6"/>
<evidence type="ECO:0000256" key="2">
    <source>
        <dbReference type="SAM" id="MobiDB-lite"/>
    </source>
</evidence>
<evidence type="ECO:0000256" key="1">
    <source>
        <dbReference type="ARBA" id="ARBA00023180"/>
    </source>
</evidence>
<feature type="region of interest" description="Disordered" evidence="2">
    <location>
        <begin position="72"/>
        <end position="130"/>
    </location>
</feature>
<feature type="compositionally biased region" description="Pro residues" evidence="2">
    <location>
        <begin position="100"/>
        <end position="117"/>
    </location>
</feature>
<feature type="region of interest" description="Disordered" evidence="2">
    <location>
        <begin position="1"/>
        <end position="23"/>
    </location>
</feature>
<dbReference type="InterPro" id="IPR046450">
    <property type="entry name" value="PA_dom_sf"/>
</dbReference>
<dbReference type="InParanoid" id="A0A2K2DEW6"/>
<dbReference type="Proteomes" id="UP000008810">
    <property type="component" value="Chromosome 2"/>
</dbReference>
<dbReference type="Gene3D" id="3.50.30.30">
    <property type="match status" value="1"/>
</dbReference>
<dbReference type="EnsemblPlants" id="PNT72818">
    <property type="protein sequence ID" value="PNT72818"/>
    <property type="gene ID" value="BRADI_2g49371v3"/>
</dbReference>
<proteinExistence type="predicted"/>
<name>A0A2K2DEW6_BRADI</name>
<reference evidence="4 5" key="1">
    <citation type="journal article" date="2010" name="Nature">
        <title>Genome sequencing and analysis of the model grass Brachypodium distachyon.</title>
        <authorList>
            <consortium name="International Brachypodium Initiative"/>
        </authorList>
    </citation>
    <scope>NUCLEOTIDE SEQUENCE [LARGE SCALE GENOMIC DNA]</scope>
    <source>
        <strain evidence="4 5">Bd21</strain>
    </source>
</reference>